<protein>
    <submittedName>
        <fullName evidence="1">Uncharacterized protein</fullName>
    </submittedName>
</protein>
<dbReference type="AlphaFoldDB" id="F4QAL6"/>
<accession>F4QAL6</accession>
<keyword evidence="2" id="KW-1185">Reference proteome</keyword>
<gene>
    <name evidence="1" type="ORF">DFA_10577</name>
</gene>
<dbReference type="RefSeq" id="XP_004366114.1">
    <property type="nucleotide sequence ID" value="XM_004366057.1"/>
</dbReference>
<name>F4QAL6_CACFS</name>
<evidence type="ECO:0000313" key="1">
    <source>
        <dbReference type="EMBL" id="EGG15735.1"/>
    </source>
</evidence>
<sequence>MSNDTDYSHLWITTLAEPVVPELSIKIERINLSTVYASWSIKGVLPVFIDHTLAGFSNYTRKFNLVADCDGFLSRKLPLGLNFHIYQELKFNVRVVGIGSRSALLELVDVCNRSNVQLQPNTFYMVKVFGINGYKTLYSSYFNFTPNNVNITGLKAYQYDNSQFVIEYASRQNNNSQTFYTVLVNDTIYCQQDTTPKPCFVVTSLPDSIDQQTITLNTTILKVLKPQQTLAITSSSSSSSLSFHCECLLEESHTSPVG</sequence>
<organism evidence="1 2">
    <name type="scientific">Cavenderia fasciculata</name>
    <name type="common">Slime mold</name>
    <name type="synonym">Dictyostelium fasciculatum</name>
    <dbReference type="NCBI Taxonomy" id="261658"/>
    <lineage>
        <taxon>Eukaryota</taxon>
        <taxon>Amoebozoa</taxon>
        <taxon>Evosea</taxon>
        <taxon>Eumycetozoa</taxon>
        <taxon>Dictyostelia</taxon>
        <taxon>Acytosteliales</taxon>
        <taxon>Cavenderiaceae</taxon>
        <taxon>Cavenderia</taxon>
    </lineage>
</organism>
<dbReference type="EMBL" id="GL883026">
    <property type="protein sequence ID" value="EGG15735.1"/>
    <property type="molecule type" value="Genomic_DNA"/>
</dbReference>
<evidence type="ECO:0000313" key="2">
    <source>
        <dbReference type="Proteomes" id="UP000007797"/>
    </source>
</evidence>
<dbReference type="KEGG" id="dfa:DFA_10577"/>
<dbReference type="Proteomes" id="UP000007797">
    <property type="component" value="Unassembled WGS sequence"/>
</dbReference>
<reference evidence="2" key="1">
    <citation type="journal article" date="2011" name="Genome Res.">
        <title>Phylogeny-wide analysis of social amoeba genomes highlights ancient origins for complex intercellular communication.</title>
        <authorList>
            <person name="Heidel A.J."/>
            <person name="Lawal H.M."/>
            <person name="Felder M."/>
            <person name="Schilde C."/>
            <person name="Helps N.R."/>
            <person name="Tunggal B."/>
            <person name="Rivero F."/>
            <person name="John U."/>
            <person name="Schleicher M."/>
            <person name="Eichinger L."/>
            <person name="Platzer M."/>
            <person name="Noegel A.A."/>
            <person name="Schaap P."/>
            <person name="Gloeckner G."/>
        </authorList>
    </citation>
    <scope>NUCLEOTIDE SEQUENCE [LARGE SCALE GENOMIC DNA]</scope>
    <source>
        <strain evidence="2">SH3</strain>
    </source>
</reference>
<proteinExistence type="predicted"/>
<dbReference type="GeneID" id="14867274"/>